<accession>A0A8L7THU2</accession>
<dbReference type="GeneID" id="6099921"/>
<organism evidence="1">
    <name type="scientific">Brugia malayi</name>
    <name type="common">Filarial nematode worm</name>
    <dbReference type="NCBI Taxonomy" id="6279"/>
    <lineage>
        <taxon>Eukaryota</taxon>
        <taxon>Metazoa</taxon>
        <taxon>Ecdysozoa</taxon>
        <taxon>Nematoda</taxon>
        <taxon>Chromadorea</taxon>
        <taxon>Rhabditida</taxon>
        <taxon>Spirurina</taxon>
        <taxon>Spiruromorpha</taxon>
        <taxon>Filarioidea</taxon>
        <taxon>Onchocercidae</taxon>
        <taxon>Brugia</taxon>
    </lineage>
</organism>
<protein>
    <submittedName>
        <fullName evidence="3">BMA-MRPL-39</fullName>
    </submittedName>
</protein>
<dbReference type="SUPFAM" id="SSF55186">
    <property type="entry name" value="ThrRS/AlaRS common domain"/>
    <property type="match status" value="1"/>
</dbReference>
<dbReference type="InterPro" id="IPR018163">
    <property type="entry name" value="Thr/Ala-tRNA-synth_IIc_edit"/>
</dbReference>
<evidence type="ECO:0000313" key="3">
    <source>
        <dbReference type="WBParaSite" id="Bm8726.1"/>
    </source>
</evidence>
<dbReference type="Proteomes" id="UP000006672">
    <property type="component" value="Unassembled WGS sequence"/>
</dbReference>
<dbReference type="AlphaFoldDB" id="A0A4E9F590"/>
<dbReference type="EMBL" id="CAAKNF010000192">
    <property type="protein sequence ID" value="VIO90386.1"/>
    <property type="molecule type" value="Genomic_DNA"/>
</dbReference>
<evidence type="ECO:0000313" key="2">
    <source>
        <dbReference type="Proteomes" id="UP000006672"/>
    </source>
</evidence>
<dbReference type="CTD" id="6099921"/>
<keyword evidence="2" id="KW-1185">Reference proteome</keyword>
<gene>
    <name evidence="1" type="primary">Bma-mrpl-39</name>
    <name evidence="3" type="synonym">Bm1_25105</name>
    <name evidence="1" type="ORF">BM_BM8726</name>
</gene>
<dbReference type="WBParaSite" id="Bm8726.1">
    <property type="protein sequence ID" value="Bm8726.1"/>
    <property type="gene ID" value="WBGene00228987"/>
</dbReference>
<sequence>MLGFLMEKTICCSVQSVNVLKKGCRALHSFDRQRRLELFCNEQQRQAAIHDKKVEKVFWTIENEAGNDPVKVLMNQNISTFHDCMKHISRLKADRMALAYANGSYKSVLEKLSGDGRMMPLGYNCQNKNHANAVNMAYWRSCAFLLGAVVDQAFAVDVQLVGPSKVDYHSGRFEYIAKIKDLHDWAPNSENLFALTEKVVGEYITKALVIEPLFVSLEFALDLFDSNISKQELLHEIKQETDNGEQGVIIYRMGDFVDITYGPLIPCTSHIDKFAVTKVEHENSEYRFIGVSIPKELKCSSYSWDIICNASVMPPVKQQKLLRASV</sequence>
<reference evidence="3" key="3">
    <citation type="submission" date="2022-04" db="UniProtKB">
        <authorList>
            <consortium name="WormBaseParasite"/>
        </authorList>
    </citation>
    <scope>IDENTIFICATION</scope>
</reference>
<dbReference type="OrthoDB" id="5870821at2759"/>
<dbReference type="Gene3D" id="3.30.980.10">
    <property type="entry name" value="Threonyl-trna Synthetase, Chain A, domain 2"/>
    <property type="match status" value="1"/>
</dbReference>
<evidence type="ECO:0000313" key="1">
    <source>
        <dbReference type="EMBL" id="VIO90386.1"/>
    </source>
</evidence>
<proteinExistence type="predicted"/>
<dbReference type="KEGG" id="bmy:BM_BM8726"/>
<accession>A0A4E9F590</accession>
<reference evidence="2" key="1">
    <citation type="journal article" date="2007" name="Science">
        <title>Draft genome of the filarial nematode parasite Brugia malayi.</title>
        <authorList>
            <person name="Ghedin E."/>
            <person name="Wang S."/>
            <person name="Spiro D."/>
            <person name="Caler E."/>
            <person name="Zhao Q."/>
            <person name="Crabtree J."/>
            <person name="Allen J.E."/>
            <person name="Delcher A.L."/>
            <person name="Guiliano D.B."/>
            <person name="Miranda-Saavedra D."/>
            <person name="Angiuoli S.V."/>
            <person name="Creasy T."/>
            <person name="Amedeo P."/>
            <person name="Haas B."/>
            <person name="El-Sayed N.M."/>
            <person name="Wortman J.R."/>
            <person name="Feldblyum T."/>
            <person name="Tallon L."/>
            <person name="Schatz M."/>
            <person name="Shumway M."/>
            <person name="Koo H."/>
            <person name="Salzberg S.L."/>
            <person name="Schobel S."/>
            <person name="Pertea M."/>
            <person name="Pop M."/>
            <person name="White O."/>
            <person name="Barton G.J."/>
            <person name="Carlow C.K."/>
            <person name="Crawford M.J."/>
            <person name="Daub J."/>
            <person name="Dimmic M.W."/>
            <person name="Estes C.F."/>
            <person name="Foster J.M."/>
            <person name="Ganatra M."/>
            <person name="Gregory W.F."/>
            <person name="Johnson N.M."/>
            <person name="Jin J."/>
            <person name="Komuniecki R."/>
            <person name="Korf I."/>
            <person name="Kumar S."/>
            <person name="Laney S."/>
            <person name="Li B.W."/>
            <person name="Li W."/>
            <person name="Lindblom T.H."/>
            <person name="Lustigman S."/>
            <person name="Ma D."/>
            <person name="Maina C.V."/>
            <person name="Martin D.M."/>
            <person name="McCarter J.P."/>
            <person name="McReynolds L."/>
            <person name="Mitreva M."/>
            <person name="Nutman T.B."/>
            <person name="Parkinson J."/>
            <person name="Peregrin-Alvarez J.M."/>
            <person name="Poole C."/>
            <person name="Ren Q."/>
            <person name="Saunders L."/>
            <person name="Sluder A.E."/>
            <person name="Smith K."/>
            <person name="Stanke M."/>
            <person name="Unnasch T.R."/>
            <person name="Ware J."/>
            <person name="Wei A.D."/>
            <person name="Weil G."/>
            <person name="Williams D.J."/>
            <person name="Zhang Y."/>
            <person name="Williams S.A."/>
            <person name="Fraser-Liggett C."/>
            <person name="Slatko B."/>
            <person name="Blaxter M.L."/>
            <person name="Scott A.L."/>
        </authorList>
    </citation>
    <scope>NUCLEOTIDE SEQUENCE</scope>
    <source>
        <strain evidence="2">FR3</strain>
    </source>
</reference>
<reference evidence="1" key="2">
    <citation type="submission" date="2019-04" db="EMBL/GenBank/DDBJ databases">
        <authorList>
            <person name="Howe K."/>
            <person name="Paulini M."/>
            <person name="Williams G."/>
        </authorList>
    </citation>
    <scope>NUCLEOTIDE SEQUENCE [LARGE SCALE GENOMIC DNA]</scope>
    <source>
        <strain evidence="1">FR3</strain>
    </source>
</reference>
<name>A0A4E9F590_BRUMA</name>
<dbReference type="RefSeq" id="XP_042932246.1">
    <property type="nucleotide sequence ID" value="XM_043076312.1"/>
</dbReference>
<dbReference type="GO" id="GO:0000166">
    <property type="term" value="F:nucleotide binding"/>
    <property type="evidence" value="ECO:0007669"/>
    <property type="project" value="InterPro"/>
</dbReference>